<evidence type="ECO:0000313" key="3">
    <source>
        <dbReference type="EMBL" id="THD10143.1"/>
    </source>
</evidence>
<dbReference type="OrthoDB" id="3322489at2"/>
<keyword evidence="3" id="KW-0255">Endonuclease</keyword>
<sequence>MHISKISLVNYRNFANAKLIFNKGINTIIGENGSGKTNLFRAIRLLLDDNLLRSAHRLDEKDFHRGLEQWQGHWIIISIEFQEVSQDEAIQSLFLHGTGSIGAGAVSKATYNLIFRPKVDVRLRLSELTEGDRDGMAAILSGISIEDYETIFTGRSEADFNDPVTYAEIVGDFKSAKFGKELDHPAVGSRVSVMLSVSKEISFTFVQALRDVIAEFQNNRTNPLLNLLKRKSGEIDPVTFLPITEKVRELNDAIERLDDVQTVRSDIVGTIKEAAGESYSPSSLSIRSDLSDEADKLFQSLKLFVGETGNGYEGAVHELSLGGANLIYLTLKLLEFKYQKANQSFANFLLIEEPEAHIHTHIQKTLFDRLNFADTQIIYSTHSTHISEASNVENMNILSRVGKGCETYQPTTGLDPVDIGNIQRYLDAVRSNLLFAKSVMLVEGDAEEILIPILVKKVLGITLDELGISLINIRSTGFQNVAVLFHDDRIKKRCAIVTDSDATFFDTTPAPADDAALSKFKSRCASAQTKGLARKAALDAFSHGNPWVECFYAPHTFEVDFVDAGNAERVIGTIAGVYKDPATIAKAKTELESKDIAVFGKRALLMANYEGKGWFAIALGNQIDHEVIIPDYIVEAIHLLRPALSTDVWFHILSFRLACIETSGMSTPDVIQDARDALAMFRSGEMDLAAIKALMLVTFTSDPINRILNKVG</sequence>
<feature type="domain" description="Endonuclease GajA/Old nuclease/RecF-like AAA" evidence="1">
    <location>
        <begin position="1"/>
        <end position="386"/>
    </location>
</feature>
<dbReference type="CDD" id="cd01026">
    <property type="entry name" value="TOPRIM_OLD"/>
    <property type="match status" value="1"/>
</dbReference>
<dbReference type="Proteomes" id="UP000307749">
    <property type="component" value="Unassembled WGS sequence"/>
</dbReference>
<dbReference type="InterPro" id="IPR034139">
    <property type="entry name" value="TOPRIM_OLD"/>
</dbReference>
<dbReference type="PANTHER" id="PTHR43581:SF4">
    <property type="entry name" value="ATP_GTP PHOSPHATASE"/>
    <property type="match status" value="1"/>
</dbReference>
<dbReference type="InterPro" id="IPR027417">
    <property type="entry name" value="P-loop_NTPase"/>
</dbReference>
<dbReference type="AlphaFoldDB" id="A0A4S3KMK6"/>
<dbReference type="GO" id="GO:0004519">
    <property type="term" value="F:endonuclease activity"/>
    <property type="evidence" value="ECO:0007669"/>
    <property type="project" value="UniProtKB-KW"/>
</dbReference>
<dbReference type="STRING" id="993689.GCA_002077135_00359"/>
<keyword evidence="3" id="KW-0540">Nuclease</keyword>
<keyword evidence="3" id="KW-0378">Hydrolase</keyword>
<proteinExistence type="predicted"/>
<reference evidence="3 4" key="1">
    <citation type="submission" date="2017-02" db="EMBL/GenBank/DDBJ databases">
        <title>Whole genome sequencing of Metallibacterium scheffleri DSM 24874 (T).</title>
        <authorList>
            <person name="Kumar S."/>
            <person name="Patil P."/>
            <person name="Patil P.B."/>
        </authorList>
    </citation>
    <scope>NUCLEOTIDE SEQUENCE [LARGE SCALE GENOMIC DNA]</scope>
    <source>
        <strain evidence="3 4">DSM 24874</strain>
    </source>
</reference>
<dbReference type="InterPro" id="IPR041685">
    <property type="entry name" value="AAA_GajA/Old/RecF-like"/>
</dbReference>
<dbReference type="Pfam" id="PF20469">
    <property type="entry name" value="OLD-like_TOPRIM"/>
    <property type="match status" value="1"/>
</dbReference>
<keyword evidence="4" id="KW-1185">Reference proteome</keyword>
<protein>
    <submittedName>
        <fullName evidence="3">ATP-dependent endonuclease</fullName>
    </submittedName>
</protein>
<dbReference type="RefSeq" id="WP_081130387.1">
    <property type="nucleotide sequence ID" value="NZ_LDOS01000005.1"/>
</dbReference>
<comment type="caution">
    <text evidence="3">The sequence shown here is derived from an EMBL/GenBank/DDBJ whole genome shotgun (WGS) entry which is preliminary data.</text>
</comment>
<accession>A0A4S3KMK6</accession>
<dbReference type="EMBL" id="MWQO01000033">
    <property type="protein sequence ID" value="THD10143.1"/>
    <property type="molecule type" value="Genomic_DNA"/>
</dbReference>
<organism evidence="3 4">
    <name type="scientific">Metallibacterium scheffleri</name>
    <dbReference type="NCBI Taxonomy" id="993689"/>
    <lineage>
        <taxon>Bacteria</taxon>
        <taxon>Pseudomonadati</taxon>
        <taxon>Pseudomonadota</taxon>
        <taxon>Gammaproteobacteria</taxon>
        <taxon>Lysobacterales</taxon>
        <taxon>Rhodanobacteraceae</taxon>
        <taxon>Metallibacterium</taxon>
    </lineage>
</organism>
<evidence type="ECO:0000313" key="4">
    <source>
        <dbReference type="Proteomes" id="UP000307749"/>
    </source>
</evidence>
<dbReference type="PANTHER" id="PTHR43581">
    <property type="entry name" value="ATP/GTP PHOSPHATASE"/>
    <property type="match status" value="1"/>
</dbReference>
<dbReference type="Pfam" id="PF13175">
    <property type="entry name" value="AAA_15"/>
    <property type="match status" value="1"/>
</dbReference>
<dbReference type="SUPFAM" id="SSF52540">
    <property type="entry name" value="P-loop containing nucleoside triphosphate hydrolases"/>
    <property type="match status" value="1"/>
</dbReference>
<feature type="domain" description="OLD protein-like TOPRIM" evidence="2">
    <location>
        <begin position="434"/>
        <end position="501"/>
    </location>
</feature>
<gene>
    <name evidence="3" type="ORF">B1806_09770</name>
</gene>
<dbReference type="Gene3D" id="3.40.50.300">
    <property type="entry name" value="P-loop containing nucleotide triphosphate hydrolases"/>
    <property type="match status" value="1"/>
</dbReference>
<evidence type="ECO:0000259" key="2">
    <source>
        <dbReference type="Pfam" id="PF20469"/>
    </source>
</evidence>
<evidence type="ECO:0000259" key="1">
    <source>
        <dbReference type="Pfam" id="PF13175"/>
    </source>
</evidence>
<dbReference type="InterPro" id="IPR051396">
    <property type="entry name" value="Bact_Antivir_Def_Nuclease"/>
</dbReference>
<name>A0A4S3KMK6_9GAMM</name>